<sequence>MAEIKFIKKRLSINLSFRALADSIKQTSAHKSPRNFEEPNGVVGLGILAALNDDPHHHHHHHHQDPVFVNGSRTAVLAFPPKSSSNPIPILSNSGRKLSVEEMELCEEYTCVISHVGENIIKKREYFESDFFGKNDGPKKVSVVSGNGGFSETVSYFPVSGGGGGGGEIPTFGVADFLNSCFLCKKMLHGLDIFMYRGEKAFCSAECRYSQISIDEQKEKCHSGARKKYSVSPCSGTLQFFAGVAAA</sequence>
<reference evidence="6 7" key="1">
    <citation type="journal article" date="2021" name="Comput. Struct. Biotechnol. J.">
        <title>De novo genome assembly of the potent medicinal plant Rehmannia glutinosa using nanopore technology.</title>
        <authorList>
            <person name="Ma L."/>
            <person name="Dong C."/>
            <person name="Song C."/>
            <person name="Wang X."/>
            <person name="Zheng X."/>
            <person name="Niu Y."/>
            <person name="Chen S."/>
            <person name="Feng W."/>
        </authorList>
    </citation>
    <scope>NUCLEOTIDE SEQUENCE [LARGE SCALE GENOMIC DNA]</scope>
    <source>
        <strain evidence="6">DH-2019</strain>
    </source>
</reference>
<evidence type="ECO:0000256" key="4">
    <source>
        <dbReference type="PROSITE-ProRule" id="PRU01131"/>
    </source>
</evidence>
<keyword evidence="3" id="KW-0862">Zinc</keyword>
<proteinExistence type="inferred from homology"/>
<name>A0ABR0VC12_REHGL</name>
<keyword evidence="3" id="KW-0863">Zinc-finger</keyword>
<comment type="caution">
    <text evidence="6">The sequence shown here is derived from an EMBL/GenBank/DDBJ whole genome shotgun (WGS) entry which is preliminary data.</text>
</comment>
<dbReference type="EMBL" id="JABTTQ020001344">
    <property type="protein sequence ID" value="KAK6131749.1"/>
    <property type="molecule type" value="Genomic_DNA"/>
</dbReference>
<feature type="zinc finger region" description="FLZ-type" evidence="4">
    <location>
        <begin position="176"/>
        <end position="219"/>
    </location>
</feature>
<dbReference type="InterPro" id="IPR044604">
    <property type="entry name" value="FLZ12/13/14"/>
</dbReference>
<dbReference type="PANTHER" id="PTHR47208:SF1">
    <property type="entry name" value="OS02G0174800 PROTEIN"/>
    <property type="match status" value="1"/>
</dbReference>
<evidence type="ECO:0000313" key="7">
    <source>
        <dbReference type="Proteomes" id="UP001318860"/>
    </source>
</evidence>
<dbReference type="PROSITE" id="PS51795">
    <property type="entry name" value="ZF_FLZ"/>
    <property type="match status" value="1"/>
</dbReference>
<gene>
    <name evidence="6" type="ORF">DH2020_034546</name>
</gene>
<protein>
    <recommendedName>
        <fullName evidence="5">FLZ-type domain-containing protein</fullName>
    </recommendedName>
</protein>
<dbReference type="Proteomes" id="UP001318860">
    <property type="component" value="Unassembled WGS sequence"/>
</dbReference>
<keyword evidence="2" id="KW-0479">Metal-binding</keyword>
<dbReference type="PANTHER" id="PTHR47208">
    <property type="entry name" value="OS02G0174800 PROTEIN"/>
    <property type="match status" value="1"/>
</dbReference>
<dbReference type="InterPro" id="IPR007650">
    <property type="entry name" value="Zf-FLZ_dom"/>
</dbReference>
<evidence type="ECO:0000259" key="5">
    <source>
        <dbReference type="PROSITE" id="PS51795"/>
    </source>
</evidence>
<evidence type="ECO:0000256" key="3">
    <source>
        <dbReference type="ARBA" id="ARBA00022771"/>
    </source>
</evidence>
<comment type="similarity">
    <text evidence="1">Belongs to the FLZ family.</text>
</comment>
<evidence type="ECO:0000313" key="6">
    <source>
        <dbReference type="EMBL" id="KAK6131749.1"/>
    </source>
</evidence>
<accession>A0ABR0VC12</accession>
<evidence type="ECO:0000256" key="1">
    <source>
        <dbReference type="ARBA" id="ARBA00009374"/>
    </source>
</evidence>
<organism evidence="6 7">
    <name type="scientific">Rehmannia glutinosa</name>
    <name type="common">Chinese foxglove</name>
    <dbReference type="NCBI Taxonomy" id="99300"/>
    <lineage>
        <taxon>Eukaryota</taxon>
        <taxon>Viridiplantae</taxon>
        <taxon>Streptophyta</taxon>
        <taxon>Embryophyta</taxon>
        <taxon>Tracheophyta</taxon>
        <taxon>Spermatophyta</taxon>
        <taxon>Magnoliopsida</taxon>
        <taxon>eudicotyledons</taxon>
        <taxon>Gunneridae</taxon>
        <taxon>Pentapetalae</taxon>
        <taxon>asterids</taxon>
        <taxon>lamiids</taxon>
        <taxon>Lamiales</taxon>
        <taxon>Orobanchaceae</taxon>
        <taxon>Rehmannieae</taxon>
        <taxon>Rehmannia</taxon>
    </lineage>
</organism>
<feature type="domain" description="FLZ-type" evidence="5">
    <location>
        <begin position="176"/>
        <end position="219"/>
    </location>
</feature>
<keyword evidence="7" id="KW-1185">Reference proteome</keyword>
<evidence type="ECO:0000256" key="2">
    <source>
        <dbReference type="ARBA" id="ARBA00022723"/>
    </source>
</evidence>
<dbReference type="Pfam" id="PF04570">
    <property type="entry name" value="zf-FLZ"/>
    <property type="match status" value="1"/>
</dbReference>